<dbReference type="SUPFAM" id="SSF48371">
    <property type="entry name" value="ARM repeat"/>
    <property type="match status" value="1"/>
</dbReference>
<feature type="compositionally biased region" description="Low complexity" evidence="1">
    <location>
        <begin position="174"/>
        <end position="185"/>
    </location>
</feature>
<feature type="compositionally biased region" description="Low complexity" evidence="1">
    <location>
        <begin position="1401"/>
        <end position="1410"/>
    </location>
</feature>
<gene>
    <name evidence="2" type="ORF">EDB92DRAFT_1869270</name>
</gene>
<feature type="compositionally biased region" description="Low complexity" evidence="1">
    <location>
        <begin position="1500"/>
        <end position="1512"/>
    </location>
</feature>
<feature type="region of interest" description="Disordered" evidence="1">
    <location>
        <begin position="1466"/>
        <end position="1512"/>
    </location>
</feature>
<evidence type="ECO:0000256" key="1">
    <source>
        <dbReference type="SAM" id="MobiDB-lite"/>
    </source>
</evidence>
<organism evidence="2 3">
    <name type="scientific">Lactarius akahatsu</name>
    <dbReference type="NCBI Taxonomy" id="416441"/>
    <lineage>
        <taxon>Eukaryota</taxon>
        <taxon>Fungi</taxon>
        <taxon>Dikarya</taxon>
        <taxon>Basidiomycota</taxon>
        <taxon>Agaricomycotina</taxon>
        <taxon>Agaricomycetes</taxon>
        <taxon>Russulales</taxon>
        <taxon>Russulaceae</taxon>
        <taxon>Lactarius</taxon>
    </lineage>
</organism>
<feature type="compositionally biased region" description="Basic and acidic residues" evidence="1">
    <location>
        <begin position="1249"/>
        <end position="1258"/>
    </location>
</feature>
<sequence length="1575" mass="171078">MSLLTPPHTRLDKENQRATHAITGARVAWSQVNEYHSAASPARAKRPSASAVKLRPVRSILKQTSYPLLPALFLEDERQVTPEPNQPLSDLHYLDGPVNKILSECSTLPDLIEAYSVLTARLRAAVQESTDSNCSWPLFQPLRKHHTAFVDAVVRDLGRALVDPMEGCDIVKCSSPEPQSSLPSPEKSPRKKRCGMNEEQVKYARDLATVSHTVIKFIGLAFTLPAVYGLFDELELGSMVTQALAIPLATELPTPNGRKTCALAIWLLQTQRLPADVLAPAKDRIAYALRRAIEGELGKEGKKGSVSDGLKAIHDLAVHEPSIFVPAFTELLPSILDNLLAPRLALRAQACHALGGLALASSQIPLSSVHRRLSDIVAAALIVEPTIAPPTTSPRTPSGKSDSLLIKTLRTTLGTSDPTCAAQGPAWALCTIAALVVLLGPTLVTSTKLTNGLKGLLALSVRHKKSSVRSLACAVWRPLAWVYFRPPFPLEKVHEDEDGEEEVEELEQAWEDHARAWTQEEEARRNDFWKVVATMLDMGAGVSTVGARLAYKVDDTHGVSRAIALLEAMVQRGGNMCHDAVQTLCRLVSVPSGTSNFPGVETEEVRDWDWGRLLPTGLFSADPGLLTVDFASLSEEVRPVIKQTPALKDVRPLSATELWMPGVMDGLIKIWRNALTQVCLSVDAQLPPELEQSWSGLLKAALRGLQRSTDDEDDEDQENQEDDDSVQKLAGLAVSLMKDILSDPKVQLVPSADTPAPTPTGSDLDLLPHTRSNAAMKLAAVRTLWGHVHVVLPAQALAGSASDLLLTWLMEKETDLILETDTPFDARTQWAMLCAEVLVRADAPAARLRVFWGARGANTRWTWNWAADVRALVWRTFVERWQVLTKGWEEALVLLGVPFADKDAWEMSTEDLDAWEATLQVCLGRVLDEGADPARVLDHVAGTIASTHIPTGASATRAADLLLSHLETPSEAPALLEFVNDTLVSTYPPEPRNKVVSMWLMRTVTRMVETCPVMMLRELLGALQEGLSVWVADQYRVFTTEEYAFDIVPVYQTVTVCMQSLGPSIDVLKSHGQLLESGFTGREDKPRDIVEAFRDYWDLVYAEVPVPDDGWPFLVTTCLTACGREVKVMDKSQALAAEVVDETHKLPALEPAVSWSSSSTLAATDDDDASDTTEMSQDSNPFLTPTKVVEPPSTPKAALLTCSPPRPSKTATVQRGLLFSPIIPTSLDFVSSSTPSRLPRSPQRSPKKISYDADKENSPPKLLSLPSTLLERIALVSPGAGTPQLGKRRASNTPADARSPKRSRDGPTAAPEDDSEAECEEVQRCLLQPTTPDPAGRRLQTAFAVFGTAPRAPVAVLRGERSPSPTPQQSVRKRRRKGVFMDAVEVPQRRVVSLLLHPSGASLSPPASSTPLPPPSSLISLHPSSSEAAAALPSTPLPPPLPASLPPHGPTVRRSLRRAKSLVLGLGPQPMALTPAQRKRQNPLLAKRRRKTAADSYDPAAVASESSSPISASLKRARMLVGSDDSMAADIDHGGLPPPESSDDDLHLGQVTPHHIVSPAPRRLSSRFFSLVGKH</sequence>
<dbReference type="EMBL" id="JAKELL010000039">
    <property type="protein sequence ID" value="KAH8989065.1"/>
    <property type="molecule type" value="Genomic_DNA"/>
</dbReference>
<keyword evidence="3" id="KW-1185">Reference proteome</keyword>
<feature type="region of interest" description="Disordered" evidence="1">
    <location>
        <begin position="706"/>
        <end position="726"/>
    </location>
</feature>
<protein>
    <recommendedName>
        <fullName evidence="4">Telomere-associated protein Rif1 N-terminal domain-containing protein</fullName>
    </recommendedName>
</protein>
<dbReference type="InterPro" id="IPR016024">
    <property type="entry name" value="ARM-type_fold"/>
</dbReference>
<feature type="compositionally biased region" description="Acidic residues" evidence="1">
    <location>
        <begin position="710"/>
        <end position="724"/>
    </location>
</feature>
<feature type="region of interest" description="Disordered" evidence="1">
    <location>
        <begin position="1229"/>
        <end position="1263"/>
    </location>
</feature>
<feature type="compositionally biased region" description="Basic residues" evidence="1">
    <location>
        <begin position="1477"/>
        <end position="1491"/>
    </location>
</feature>
<proteinExistence type="predicted"/>
<feature type="compositionally biased region" description="Low complexity" evidence="1">
    <location>
        <begin position="1417"/>
        <end position="1434"/>
    </location>
</feature>
<feature type="region of interest" description="Disordered" evidence="1">
    <location>
        <begin position="1355"/>
        <end position="1376"/>
    </location>
</feature>
<feature type="region of interest" description="Disordered" evidence="1">
    <location>
        <begin position="1527"/>
        <end position="1559"/>
    </location>
</feature>
<feature type="region of interest" description="Disordered" evidence="1">
    <location>
        <begin position="1401"/>
        <end position="1453"/>
    </location>
</feature>
<accession>A0AAD4LEX5</accession>
<feature type="compositionally biased region" description="Pro residues" evidence="1">
    <location>
        <begin position="1435"/>
        <end position="1449"/>
    </location>
</feature>
<feature type="compositionally biased region" description="Low complexity" evidence="1">
    <location>
        <begin position="1231"/>
        <end position="1244"/>
    </location>
</feature>
<feature type="region of interest" description="Disordered" evidence="1">
    <location>
        <begin position="1278"/>
        <end position="1320"/>
    </location>
</feature>
<feature type="region of interest" description="Disordered" evidence="1">
    <location>
        <begin position="173"/>
        <end position="195"/>
    </location>
</feature>
<feature type="region of interest" description="Disordered" evidence="1">
    <location>
        <begin position="1157"/>
        <end position="1210"/>
    </location>
</feature>
<name>A0AAD4LEX5_9AGAM</name>
<feature type="compositionally biased region" description="Polar residues" evidence="1">
    <location>
        <begin position="1174"/>
        <end position="1183"/>
    </location>
</feature>
<evidence type="ECO:0000313" key="3">
    <source>
        <dbReference type="Proteomes" id="UP001201163"/>
    </source>
</evidence>
<feature type="compositionally biased region" description="Acidic residues" evidence="1">
    <location>
        <begin position="1311"/>
        <end position="1320"/>
    </location>
</feature>
<evidence type="ECO:0000313" key="2">
    <source>
        <dbReference type="EMBL" id="KAH8989065.1"/>
    </source>
</evidence>
<reference evidence="2" key="1">
    <citation type="submission" date="2022-01" db="EMBL/GenBank/DDBJ databases">
        <title>Comparative genomics reveals a dynamic genome evolution in the ectomycorrhizal milk-cap (Lactarius) mushrooms.</title>
        <authorList>
            <consortium name="DOE Joint Genome Institute"/>
            <person name="Lebreton A."/>
            <person name="Tang N."/>
            <person name="Kuo A."/>
            <person name="LaButti K."/>
            <person name="Drula E."/>
            <person name="Barry K."/>
            <person name="Clum A."/>
            <person name="Lipzen A."/>
            <person name="Mousain D."/>
            <person name="Ng V."/>
            <person name="Wang R."/>
            <person name="Wang X."/>
            <person name="Dai Y."/>
            <person name="Henrissat B."/>
            <person name="Grigoriev I.V."/>
            <person name="Guerin-Laguette A."/>
            <person name="Yu F."/>
            <person name="Martin F.M."/>
        </authorList>
    </citation>
    <scope>NUCLEOTIDE SEQUENCE</scope>
    <source>
        <strain evidence="2">QP</strain>
    </source>
</reference>
<dbReference type="Proteomes" id="UP001201163">
    <property type="component" value="Unassembled WGS sequence"/>
</dbReference>
<comment type="caution">
    <text evidence="2">The sequence shown here is derived from an EMBL/GenBank/DDBJ whole genome shotgun (WGS) entry which is preliminary data.</text>
</comment>
<evidence type="ECO:0008006" key="4">
    <source>
        <dbReference type="Google" id="ProtNLM"/>
    </source>
</evidence>